<dbReference type="GO" id="GO:0008375">
    <property type="term" value="F:acetylglucosaminyltransferase activity"/>
    <property type="evidence" value="ECO:0007669"/>
    <property type="project" value="TreeGrafter"/>
</dbReference>
<evidence type="ECO:0000313" key="12">
    <source>
        <dbReference type="Proteomes" id="UP001497525"/>
    </source>
</evidence>
<sequence length="312" mass="36542">MLVYKDVERAVRLLAAIHRSHNVYCIHVDRKSPNIIRVILAEAAQMLGDNVFVVPENASLTVIWGRMSTLDADIACSQVLLGQNNRWKYWINLTGQEFPLRTNWELVQALKAMNGTNVAAGHTHYRYPERRPPEEMLDFKINWMKGSAHVALRRDFVERMHTDHQARKLLEALRSWERVVKRPVIADEQYFCTLNNNPFMIPMPGAYLGGNRSVAKTPLITRLKLWHKRDRFCPHGHMLRGICALGMSHFHLLVTSPHFFANKFLPNVESRAYDLLEEWIQTKVEFERIQNRTHPSFEKSYYNQLEMSWNHQ</sequence>
<dbReference type="Pfam" id="PF02485">
    <property type="entry name" value="Branch"/>
    <property type="match status" value="1"/>
</dbReference>
<evidence type="ECO:0000256" key="7">
    <source>
        <dbReference type="ARBA" id="ARBA00022989"/>
    </source>
</evidence>
<evidence type="ECO:0000256" key="5">
    <source>
        <dbReference type="ARBA" id="ARBA00022692"/>
    </source>
</evidence>
<comment type="subcellular location">
    <subcellularLocation>
        <location evidence="1">Membrane</location>
        <topology evidence="1">Single-pass type II membrane protein</topology>
    </subcellularLocation>
</comment>
<name>A0AAV2TV75_CALDB</name>
<dbReference type="EMBL" id="CAXLJL010000711">
    <property type="protein sequence ID" value="CAL5140240.1"/>
    <property type="molecule type" value="Genomic_DNA"/>
</dbReference>
<organism evidence="11 12">
    <name type="scientific">Calicophoron daubneyi</name>
    <name type="common">Rumen fluke</name>
    <name type="synonym">Paramphistomum daubneyi</name>
    <dbReference type="NCBI Taxonomy" id="300641"/>
    <lineage>
        <taxon>Eukaryota</taxon>
        <taxon>Metazoa</taxon>
        <taxon>Spiralia</taxon>
        <taxon>Lophotrochozoa</taxon>
        <taxon>Platyhelminthes</taxon>
        <taxon>Trematoda</taxon>
        <taxon>Digenea</taxon>
        <taxon>Plagiorchiida</taxon>
        <taxon>Pronocephalata</taxon>
        <taxon>Paramphistomoidea</taxon>
        <taxon>Paramphistomidae</taxon>
        <taxon>Calicophoron</taxon>
    </lineage>
</organism>
<evidence type="ECO:0000313" key="11">
    <source>
        <dbReference type="EMBL" id="CAL5140240.1"/>
    </source>
</evidence>
<comment type="similarity">
    <text evidence="10">Belongs to the glycosyltransferase 14 family.</text>
</comment>
<dbReference type="Proteomes" id="UP001497525">
    <property type="component" value="Unassembled WGS sequence"/>
</dbReference>
<dbReference type="PANTHER" id="PTHR19297:SF191">
    <property type="entry name" value="PROTEIN XYLOSYLTRANSFERASE"/>
    <property type="match status" value="1"/>
</dbReference>
<keyword evidence="7" id="KW-1133">Transmembrane helix</keyword>
<evidence type="ECO:0000256" key="4">
    <source>
        <dbReference type="ARBA" id="ARBA00022679"/>
    </source>
</evidence>
<evidence type="ECO:0000256" key="1">
    <source>
        <dbReference type="ARBA" id="ARBA00004606"/>
    </source>
</evidence>
<proteinExistence type="inferred from homology"/>
<keyword evidence="9" id="KW-0325">Glycoprotein</keyword>
<evidence type="ECO:0000256" key="8">
    <source>
        <dbReference type="ARBA" id="ARBA00023136"/>
    </source>
</evidence>
<keyword evidence="6" id="KW-0735">Signal-anchor</keyword>
<comment type="caution">
    <text evidence="11">The sequence shown here is derived from an EMBL/GenBank/DDBJ whole genome shotgun (WGS) entry which is preliminary data.</text>
</comment>
<keyword evidence="8" id="KW-0472">Membrane</keyword>
<reference evidence="11" key="1">
    <citation type="submission" date="2024-06" db="EMBL/GenBank/DDBJ databases">
        <authorList>
            <person name="Liu X."/>
            <person name="Lenzi L."/>
            <person name="Haldenby T S."/>
            <person name="Uol C."/>
        </authorList>
    </citation>
    <scope>NUCLEOTIDE SEQUENCE</scope>
</reference>
<dbReference type="PANTHER" id="PTHR19297">
    <property type="entry name" value="GLYCOSYLTRANSFERASE 14 FAMILY MEMBER"/>
    <property type="match status" value="1"/>
</dbReference>
<evidence type="ECO:0000256" key="6">
    <source>
        <dbReference type="ARBA" id="ARBA00022968"/>
    </source>
</evidence>
<keyword evidence="4" id="KW-0808">Transferase</keyword>
<evidence type="ECO:0000256" key="2">
    <source>
        <dbReference type="ARBA" id="ARBA00004922"/>
    </source>
</evidence>
<dbReference type="AlphaFoldDB" id="A0AAV2TV75"/>
<comment type="pathway">
    <text evidence="2">Protein modification; protein glycosylation.</text>
</comment>
<evidence type="ECO:0000256" key="3">
    <source>
        <dbReference type="ARBA" id="ARBA00022676"/>
    </source>
</evidence>
<evidence type="ECO:0000256" key="10">
    <source>
        <dbReference type="ARBA" id="ARBA00038150"/>
    </source>
</evidence>
<dbReference type="InterPro" id="IPR003406">
    <property type="entry name" value="Glyco_trans_14"/>
</dbReference>
<evidence type="ECO:0000256" key="9">
    <source>
        <dbReference type="ARBA" id="ARBA00023180"/>
    </source>
</evidence>
<keyword evidence="5" id="KW-0812">Transmembrane</keyword>
<dbReference type="GO" id="GO:0016020">
    <property type="term" value="C:membrane"/>
    <property type="evidence" value="ECO:0007669"/>
    <property type="project" value="UniProtKB-SubCell"/>
</dbReference>
<accession>A0AAV2TV75</accession>
<protein>
    <submittedName>
        <fullName evidence="11">Uncharacterized protein</fullName>
    </submittedName>
</protein>
<keyword evidence="3" id="KW-0328">Glycosyltransferase</keyword>
<gene>
    <name evidence="11" type="ORF">CDAUBV1_LOCUS15411</name>
</gene>